<dbReference type="AlphaFoldDB" id="A0A9Q7ATR5"/>
<organism evidence="1 2">
    <name type="scientific">Aminithiophilus ramosus</name>
    <dbReference type="NCBI Taxonomy" id="3029084"/>
    <lineage>
        <taxon>Bacteria</taxon>
        <taxon>Thermotogati</taxon>
        <taxon>Synergistota</taxon>
        <taxon>Synergistia</taxon>
        <taxon>Synergistales</taxon>
        <taxon>Aminithiophilaceae</taxon>
        <taxon>Aminithiophilus</taxon>
    </lineage>
</organism>
<keyword evidence="2" id="KW-1185">Reference proteome</keyword>
<sequence>MMEKGAKVLGYVLIDEEKGLFQGAVMVTDPRGIPLDFRYTDPVRPTRLERVLYGEALEIYLREEILLKNLLKVLEIRPHLWLCRDRALLQPLAEQGALPVLLVEPTSHAPLENVGEIQPQGESGSILLQADPVSAPLRLTAPLGGQAADLLAPILLEAARSMELVEPFARMRKALEIVGEEGRGD</sequence>
<gene>
    <name evidence="1" type="ORF">KAR29_09760</name>
</gene>
<accession>A0A9Q7ATR5</accession>
<protein>
    <submittedName>
        <fullName evidence="1">Uncharacterized protein</fullName>
    </submittedName>
</protein>
<reference evidence="2" key="1">
    <citation type="submission" date="2021-04" db="EMBL/GenBank/DDBJ databases">
        <title>A novel Synergistetes isolate from a pyrite-forming mixed culture.</title>
        <authorList>
            <person name="Bunk B."/>
            <person name="Sproer C."/>
            <person name="Spring S."/>
            <person name="Pester M."/>
        </authorList>
    </citation>
    <scope>NUCLEOTIDE SEQUENCE [LARGE SCALE GENOMIC DNA]</scope>
    <source>
        <strain evidence="2">J.5.4.2-T.3.5.2</strain>
    </source>
</reference>
<evidence type="ECO:0000313" key="1">
    <source>
        <dbReference type="EMBL" id="QTX33771.1"/>
    </source>
</evidence>
<dbReference type="KEGG" id="aram:KAR29_09760"/>
<evidence type="ECO:0000313" key="2">
    <source>
        <dbReference type="Proteomes" id="UP000671879"/>
    </source>
</evidence>
<proteinExistence type="predicted"/>
<name>A0A9Q7ATR5_9BACT</name>
<dbReference type="EMBL" id="CP072943">
    <property type="protein sequence ID" value="QTX33771.1"/>
    <property type="molecule type" value="Genomic_DNA"/>
</dbReference>
<dbReference type="Proteomes" id="UP000671879">
    <property type="component" value="Chromosome"/>
</dbReference>